<evidence type="ECO:0000313" key="3">
    <source>
        <dbReference type="Proteomes" id="UP000620075"/>
    </source>
</evidence>
<dbReference type="RefSeq" id="WP_338175978.1">
    <property type="nucleotide sequence ID" value="NZ_JAEKNQ010000003.1"/>
</dbReference>
<proteinExistence type="predicted"/>
<keyword evidence="1" id="KW-0472">Membrane</keyword>
<feature type="transmembrane region" description="Helical" evidence="1">
    <location>
        <begin position="85"/>
        <end position="105"/>
    </location>
</feature>
<accession>A0A934K7W4</accession>
<reference evidence="2 3" key="1">
    <citation type="submission" date="2020-10" db="EMBL/GenBank/DDBJ databases">
        <title>Ca. Dormibacterota MAGs.</title>
        <authorList>
            <person name="Montgomery K."/>
        </authorList>
    </citation>
    <scope>NUCLEOTIDE SEQUENCE [LARGE SCALE GENOMIC DNA]</scope>
    <source>
        <strain evidence="2">SC8811_S16_3</strain>
    </source>
</reference>
<keyword evidence="1" id="KW-1133">Transmembrane helix</keyword>
<gene>
    <name evidence="2" type="ORF">JF888_00275</name>
</gene>
<evidence type="ECO:0000313" key="2">
    <source>
        <dbReference type="EMBL" id="MBJ7601629.1"/>
    </source>
</evidence>
<evidence type="ECO:0000256" key="1">
    <source>
        <dbReference type="SAM" id="Phobius"/>
    </source>
</evidence>
<dbReference type="EMBL" id="JAEKNQ010000003">
    <property type="protein sequence ID" value="MBJ7601629.1"/>
    <property type="molecule type" value="Genomic_DNA"/>
</dbReference>
<sequence>MLESTQLRLRRRWSVALLVAGLAVLLAQLGHLLAYGWQVPAAGSHTYFPAAIHLVGGSLAALLLVSLTIVALARLQSGGRAHGPGWSLPLLFSSLLLLQVSVFLVQETLEAGALPGSRALAAGLLAQQSVALAAALVLRWLSRRLGPALAALGTTPPFRAPQPLPGWLLVAETQVVGLPGRRPGASFSRGPPV</sequence>
<comment type="caution">
    <text evidence="2">The sequence shown here is derived from an EMBL/GenBank/DDBJ whole genome shotgun (WGS) entry which is preliminary data.</text>
</comment>
<feature type="transmembrane region" description="Helical" evidence="1">
    <location>
        <begin position="117"/>
        <end position="138"/>
    </location>
</feature>
<dbReference type="Proteomes" id="UP000620075">
    <property type="component" value="Unassembled WGS sequence"/>
</dbReference>
<dbReference type="AlphaFoldDB" id="A0A934K7W4"/>
<feature type="transmembrane region" description="Helical" evidence="1">
    <location>
        <begin position="50"/>
        <end position="73"/>
    </location>
</feature>
<protein>
    <submittedName>
        <fullName evidence="2">Uncharacterized protein</fullName>
    </submittedName>
</protein>
<keyword evidence="1" id="KW-0812">Transmembrane</keyword>
<organism evidence="2 3">
    <name type="scientific">Candidatus Dormiibacter inghamiae</name>
    <dbReference type="NCBI Taxonomy" id="3127013"/>
    <lineage>
        <taxon>Bacteria</taxon>
        <taxon>Bacillati</taxon>
        <taxon>Candidatus Dormiibacterota</taxon>
        <taxon>Candidatus Dormibacteria</taxon>
        <taxon>Candidatus Dormibacterales</taxon>
        <taxon>Candidatus Dormibacteraceae</taxon>
        <taxon>Candidatus Dormiibacter</taxon>
    </lineage>
</organism>
<name>A0A934K7W4_9BACT</name>